<evidence type="ECO:0000256" key="2">
    <source>
        <dbReference type="ARBA" id="ARBA00005417"/>
    </source>
</evidence>
<keyword evidence="8" id="KW-0408">Iron</keyword>
<dbReference type="PROSITE" id="PS50893">
    <property type="entry name" value="ABC_TRANSPORTER_2"/>
    <property type="match status" value="1"/>
</dbReference>
<keyword evidence="13" id="KW-1185">Reference proteome</keyword>
<name>A0A1M7ZQJ9_9HYPH</name>
<keyword evidence="4" id="KW-1003">Cell membrane</keyword>
<dbReference type="GO" id="GO:0016887">
    <property type="term" value="F:ATP hydrolysis activity"/>
    <property type="evidence" value="ECO:0007669"/>
    <property type="project" value="InterPro"/>
</dbReference>
<evidence type="ECO:0000256" key="9">
    <source>
        <dbReference type="ARBA" id="ARBA00023065"/>
    </source>
</evidence>
<evidence type="ECO:0000256" key="1">
    <source>
        <dbReference type="ARBA" id="ARBA00004202"/>
    </source>
</evidence>
<dbReference type="InterPro" id="IPR003593">
    <property type="entry name" value="AAA+_ATPase"/>
</dbReference>
<dbReference type="STRING" id="1123029.SAMN02745172_03857"/>
<sequence>MSPATSAVTDAAAMAAPAPLFELDAASFSAAGRVLVEPLTLALPPRRVVGLIGHNGSGKSTLVRLLARQQPASSGTIRFGGRPLADWGSRAFARRVAYLPQYTPPATGMLVEELVALGRYPWHGALGRFSPDDRAKVAEALELTDTARFAGRLVDTLSGGERQRVWLAMLIAQDTECLLLDEPISALDIAHQMEVLSLVHRLSAERGLGVVVVLHDINMAARFCDEIVALHTGRLIARGTPAEIVTPETLFAIYGVRMSTLPHPEAEAPLAFAV</sequence>
<dbReference type="EMBL" id="FRXO01000011">
    <property type="protein sequence ID" value="SHO67184.1"/>
    <property type="molecule type" value="Genomic_DNA"/>
</dbReference>
<dbReference type="FunFam" id="3.40.50.300:FF:000134">
    <property type="entry name" value="Iron-enterobactin ABC transporter ATP-binding protein"/>
    <property type="match status" value="1"/>
</dbReference>
<feature type="domain" description="ABC transporter" evidence="11">
    <location>
        <begin position="21"/>
        <end position="257"/>
    </location>
</feature>
<dbReference type="GO" id="GO:0005886">
    <property type="term" value="C:plasma membrane"/>
    <property type="evidence" value="ECO:0007669"/>
    <property type="project" value="UniProtKB-SubCell"/>
</dbReference>
<dbReference type="InterPro" id="IPR003439">
    <property type="entry name" value="ABC_transporter-like_ATP-bd"/>
</dbReference>
<dbReference type="CDD" id="cd03214">
    <property type="entry name" value="ABC_Iron-Siderophores_B12_Hemin"/>
    <property type="match status" value="1"/>
</dbReference>
<evidence type="ECO:0000256" key="7">
    <source>
        <dbReference type="ARBA" id="ARBA00022840"/>
    </source>
</evidence>
<dbReference type="PROSITE" id="PS00211">
    <property type="entry name" value="ABC_TRANSPORTER_1"/>
    <property type="match status" value="1"/>
</dbReference>
<evidence type="ECO:0000256" key="6">
    <source>
        <dbReference type="ARBA" id="ARBA00022741"/>
    </source>
</evidence>
<dbReference type="InterPro" id="IPR017871">
    <property type="entry name" value="ABC_transporter-like_CS"/>
</dbReference>
<dbReference type="InterPro" id="IPR027417">
    <property type="entry name" value="P-loop_NTPase"/>
</dbReference>
<evidence type="ECO:0000259" key="11">
    <source>
        <dbReference type="PROSITE" id="PS50893"/>
    </source>
</evidence>
<evidence type="ECO:0000313" key="12">
    <source>
        <dbReference type="EMBL" id="SHO67184.1"/>
    </source>
</evidence>
<dbReference type="AlphaFoldDB" id="A0A1M7ZQJ9"/>
<protein>
    <submittedName>
        <fullName evidence="12">Iron complex transport system ATP-binding protein</fullName>
    </submittedName>
</protein>
<evidence type="ECO:0000256" key="3">
    <source>
        <dbReference type="ARBA" id="ARBA00022448"/>
    </source>
</evidence>
<dbReference type="PANTHER" id="PTHR42771">
    <property type="entry name" value="IRON(3+)-HYDROXAMATE IMPORT ATP-BINDING PROTEIN FHUC"/>
    <property type="match status" value="1"/>
</dbReference>
<evidence type="ECO:0000256" key="4">
    <source>
        <dbReference type="ARBA" id="ARBA00022475"/>
    </source>
</evidence>
<keyword evidence="9" id="KW-0406">Ion transport</keyword>
<dbReference type="InterPro" id="IPR051535">
    <property type="entry name" value="Siderophore_ABC-ATPase"/>
</dbReference>
<comment type="subcellular location">
    <subcellularLocation>
        <location evidence="1">Cell membrane</location>
        <topology evidence="1">Peripheral membrane protein</topology>
    </subcellularLocation>
</comment>
<dbReference type="SMART" id="SM00382">
    <property type="entry name" value="AAA"/>
    <property type="match status" value="1"/>
</dbReference>
<dbReference type="GO" id="GO:0005524">
    <property type="term" value="F:ATP binding"/>
    <property type="evidence" value="ECO:0007669"/>
    <property type="project" value="UniProtKB-KW"/>
</dbReference>
<organism evidence="12 13">
    <name type="scientific">Pseudoxanthobacter soli DSM 19599</name>
    <dbReference type="NCBI Taxonomy" id="1123029"/>
    <lineage>
        <taxon>Bacteria</taxon>
        <taxon>Pseudomonadati</taxon>
        <taxon>Pseudomonadota</taxon>
        <taxon>Alphaproteobacteria</taxon>
        <taxon>Hyphomicrobiales</taxon>
        <taxon>Segnochrobactraceae</taxon>
        <taxon>Pseudoxanthobacter</taxon>
    </lineage>
</organism>
<keyword evidence="10" id="KW-0472">Membrane</keyword>
<gene>
    <name evidence="12" type="ORF">SAMN02745172_03857</name>
</gene>
<dbReference type="PANTHER" id="PTHR42771:SF2">
    <property type="entry name" value="IRON(3+)-HYDROXAMATE IMPORT ATP-BINDING PROTEIN FHUC"/>
    <property type="match status" value="1"/>
</dbReference>
<keyword evidence="3" id="KW-0813">Transport</keyword>
<evidence type="ECO:0000313" key="13">
    <source>
        <dbReference type="Proteomes" id="UP000186406"/>
    </source>
</evidence>
<keyword evidence="6" id="KW-0547">Nucleotide-binding</keyword>
<evidence type="ECO:0000256" key="10">
    <source>
        <dbReference type="ARBA" id="ARBA00023136"/>
    </source>
</evidence>
<evidence type="ECO:0000256" key="5">
    <source>
        <dbReference type="ARBA" id="ARBA00022496"/>
    </source>
</evidence>
<evidence type="ECO:0000256" key="8">
    <source>
        <dbReference type="ARBA" id="ARBA00023004"/>
    </source>
</evidence>
<accession>A0A1M7ZQJ9</accession>
<keyword evidence="7 12" id="KW-0067">ATP-binding</keyword>
<dbReference type="Proteomes" id="UP000186406">
    <property type="component" value="Unassembled WGS sequence"/>
</dbReference>
<dbReference type="GO" id="GO:0006826">
    <property type="term" value="P:iron ion transport"/>
    <property type="evidence" value="ECO:0007669"/>
    <property type="project" value="UniProtKB-KW"/>
</dbReference>
<dbReference type="SUPFAM" id="SSF52540">
    <property type="entry name" value="P-loop containing nucleoside triphosphate hydrolases"/>
    <property type="match status" value="1"/>
</dbReference>
<proteinExistence type="inferred from homology"/>
<dbReference type="Pfam" id="PF00005">
    <property type="entry name" value="ABC_tran"/>
    <property type="match status" value="1"/>
</dbReference>
<reference evidence="12 13" key="1">
    <citation type="submission" date="2016-12" db="EMBL/GenBank/DDBJ databases">
        <authorList>
            <person name="Song W.-J."/>
            <person name="Kurnit D.M."/>
        </authorList>
    </citation>
    <scope>NUCLEOTIDE SEQUENCE [LARGE SCALE GENOMIC DNA]</scope>
    <source>
        <strain evidence="12 13">DSM 19599</strain>
    </source>
</reference>
<keyword evidence="5" id="KW-0410">Iron transport</keyword>
<comment type="similarity">
    <text evidence="2">Belongs to the ABC transporter superfamily.</text>
</comment>
<dbReference type="Gene3D" id="3.40.50.300">
    <property type="entry name" value="P-loop containing nucleotide triphosphate hydrolases"/>
    <property type="match status" value="1"/>
</dbReference>